<dbReference type="PANTHER" id="PTHR31699">
    <property type="entry name" value="NUDIX T16 FAMILY MEMBER"/>
    <property type="match status" value="1"/>
</dbReference>
<evidence type="ECO:0000256" key="8">
    <source>
        <dbReference type="ARBA" id="ARBA00038899"/>
    </source>
</evidence>
<evidence type="ECO:0000256" key="2">
    <source>
        <dbReference type="ARBA" id="ARBA00004604"/>
    </source>
</evidence>
<dbReference type="PROSITE" id="PS51462">
    <property type="entry name" value="NUDIX"/>
    <property type="match status" value="1"/>
</dbReference>
<dbReference type="Gene3D" id="3.90.79.10">
    <property type="entry name" value="Nucleoside Triphosphate Pyrophosphohydrolase"/>
    <property type="match status" value="1"/>
</dbReference>
<dbReference type="GO" id="GO:0005730">
    <property type="term" value="C:nucleolus"/>
    <property type="evidence" value="ECO:0007669"/>
    <property type="project" value="UniProtKB-SubCell"/>
</dbReference>
<protein>
    <recommendedName>
        <fullName evidence="9">U8 snoRNA-decapping enzyme</fullName>
        <ecNumber evidence="8">3.6.1.64</ecNumber>
    </recommendedName>
    <alternativeName>
        <fullName evidence="12">IDP phosphatase</fullName>
    </alternativeName>
    <alternativeName>
        <fullName evidence="10">Inosine diphosphate phosphatase</fullName>
    </alternativeName>
    <alternativeName>
        <fullName evidence="11">Nucleoside diphosphate-linked moiety X motif 16</fullName>
    </alternativeName>
    <alternativeName>
        <fullName evidence="13">m7GpppN-mRNA hydrolase</fullName>
    </alternativeName>
</protein>
<evidence type="ECO:0000259" key="17">
    <source>
        <dbReference type="PROSITE" id="PS51462"/>
    </source>
</evidence>
<evidence type="ECO:0000256" key="4">
    <source>
        <dbReference type="ARBA" id="ARBA00022884"/>
    </source>
</evidence>
<evidence type="ECO:0000256" key="1">
    <source>
        <dbReference type="ARBA" id="ARBA00001941"/>
    </source>
</evidence>
<evidence type="ECO:0000256" key="6">
    <source>
        <dbReference type="ARBA" id="ARBA00023242"/>
    </source>
</evidence>
<dbReference type="Pfam" id="PF22327">
    <property type="entry name" value="Nudt16-like"/>
    <property type="match status" value="1"/>
</dbReference>
<dbReference type="EMBL" id="JBFDAA010000020">
    <property type="protein sequence ID" value="KAL1115065.1"/>
    <property type="molecule type" value="Genomic_DNA"/>
</dbReference>
<dbReference type="InterPro" id="IPR054754">
    <property type="entry name" value="NudT16"/>
</dbReference>
<keyword evidence="4" id="KW-0694">RNA-binding</keyword>
<comment type="catalytic activity">
    <reaction evidence="16">
        <text>dIDP + H2O = dIMP + phosphate + H(+)</text>
        <dbReference type="Rhea" id="RHEA:35211"/>
        <dbReference type="ChEBI" id="CHEBI:15377"/>
        <dbReference type="ChEBI" id="CHEBI:15378"/>
        <dbReference type="ChEBI" id="CHEBI:43474"/>
        <dbReference type="ChEBI" id="CHEBI:61194"/>
        <dbReference type="ChEBI" id="CHEBI:62286"/>
        <dbReference type="EC" id="3.6.1.64"/>
    </reaction>
    <physiologicalReaction direction="left-to-right" evidence="16">
        <dbReference type="Rhea" id="RHEA:35212"/>
    </physiologicalReaction>
</comment>
<evidence type="ECO:0000256" key="3">
    <source>
        <dbReference type="ARBA" id="ARBA00004642"/>
    </source>
</evidence>
<comment type="caution">
    <text evidence="18">The sequence shown here is derived from an EMBL/GenBank/DDBJ whole genome shotgun (WGS) entry which is preliminary data.</text>
</comment>
<gene>
    <name evidence="18" type="ORF">AAG570_007096</name>
</gene>
<comment type="similarity">
    <text evidence="7">Belongs to the Nudix hydrolase family. NUDT16 subfamily.</text>
</comment>
<keyword evidence="19" id="KW-1185">Reference proteome</keyword>
<dbReference type="GO" id="GO:0005654">
    <property type="term" value="C:nucleoplasm"/>
    <property type="evidence" value="ECO:0007669"/>
    <property type="project" value="UniProtKB-SubCell"/>
</dbReference>
<dbReference type="InterPro" id="IPR000086">
    <property type="entry name" value="NUDIX_hydrolase_dom"/>
</dbReference>
<dbReference type="EC" id="3.6.1.64" evidence="8"/>
<dbReference type="GO" id="GO:0009117">
    <property type="term" value="P:nucleotide metabolic process"/>
    <property type="evidence" value="ECO:0007669"/>
    <property type="project" value="UniProtKB-KW"/>
</dbReference>
<sequence length="158" mass="17490">MQMRFDGHLGFPGGCADPGEDAVDALNREMSEESSRAVRLRVCDGDRVVSHWSPDKRLLLHFFALEVTPDRLARIERGVLAAHDFGGEVLGTVRVPLFTMSDGYRGFPSFLRNQFIGNSRQQLLHGLVAKGIMTKEEIREALSAQPVFFDGSKEAVAS</sequence>
<dbReference type="AlphaFoldDB" id="A0ABD0XWU0"/>
<evidence type="ECO:0000256" key="16">
    <source>
        <dbReference type="ARBA" id="ARBA00048945"/>
    </source>
</evidence>
<keyword evidence="6" id="KW-0539">Nucleus</keyword>
<feature type="domain" description="Nudix hydrolase" evidence="17">
    <location>
        <begin position="1"/>
        <end position="117"/>
    </location>
</feature>
<comment type="cofactor">
    <cofactor evidence="1">
        <name>Co(2+)</name>
        <dbReference type="ChEBI" id="CHEBI:48828"/>
    </cofactor>
</comment>
<evidence type="ECO:0000256" key="9">
    <source>
        <dbReference type="ARBA" id="ARBA00039871"/>
    </source>
</evidence>
<dbReference type="InterPro" id="IPR015797">
    <property type="entry name" value="NUDIX_hydrolase-like_dom_sf"/>
</dbReference>
<evidence type="ECO:0000256" key="10">
    <source>
        <dbReference type="ARBA" id="ARBA00041450"/>
    </source>
</evidence>
<dbReference type="Proteomes" id="UP001558652">
    <property type="component" value="Unassembled WGS sequence"/>
</dbReference>
<proteinExistence type="inferred from homology"/>
<organism evidence="18 19">
    <name type="scientific">Ranatra chinensis</name>
    <dbReference type="NCBI Taxonomy" id="642074"/>
    <lineage>
        <taxon>Eukaryota</taxon>
        <taxon>Metazoa</taxon>
        <taxon>Ecdysozoa</taxon>
        <taxon>Arthropoda</taxon>
        <taxon>Hexapoda</taxon>
        <taxon>Insecta</taxon>
        <taxon>Pterygota</taxon>
        <taxon>Neoptera</taxon>
        <taxon>Paraneoptera</taxon>
        <taxon>Hemiptera</taxon>
        <taxon>Heteroptera</taxon>
        <taxon>Panheteroptera</taxon>
        <taxon>Nepomorpha</taxon>
        <taxon>Nepidae</taxon>
        <taxon>Ranatrinae</taxon>
        <taxon>Ranatra</taxon>
    </lineage>
</organism>
<evidence type="ECO:0000313" key="18">
    <source>
        <dbReference type="EMBL" id="KAL1115065.1"/>
    </source>
</evidence>
<evidence type="ECO:0000256" key="15">
    <source>
        <dbReference type="ARBA" id="ARBA00047875"/>
    </source>
</evidence>
<evidence type="ECO:0000256" key="12">
    <source>
        <dbReference type="ARBA" id="ARBA00042015"/>
    </source>
</evidence>
<dbReference type="GO" id="GO:0003723">
    <property type="term" value="F:RNA binding"/>
    <property type="evidence" value="ECO:0007669"/>
    <property type="project" value="UniProtKB-KW"/>
</dbReference>
<dbReference type="GO" id="GO:0140933">
    <property type="term" value="F:5'-(N(7)-methylguanosine 5'-triphospho)-[mRNA] hydrolase activity"/>
    <property type="evidence" value="ECO:0007669"/>
    <property type="project" value="UniProtKB-EC"/>
</dbReference>
<dbReference type="SUPFAM" id="SSF55811">
    <property type="entry name" value="Nudix"/>
    <property type="match status" value="1"/>
</dbReference>
<accession>A0ABD0XWU0</accession>
<name>A0ABD0XWU0_9HEMI</name>
<reference evidence="18 19" key="1">
    <citation type="submission" date="2024-07" db="EMBL/GenBank/DDBJ databases">
        <title>Chromosome-level genome assembly of the water stick insect Ranatra chinensis (Heteroptera: Nepidae).</title>
        <authorList>
            <person name="Liu X."/>
        </authorList>
    </citation>
    <scope>NUCLEOTIDE SEQUENCE [LARGE SCALE GENOMIC DNA]</scope>
    <source>
        <strain evidence="18">Cailab_2021Rc</strain>
        <tissue evidence="18">Muscle</tissue>
    </source>
</reference>
<evidence type="ECO:0000256" key="14">
    <source>
        <dbReference type="ARBA" id="ARBA00047661"/>
    </source>
</evidence>
<dbReference type="GO" id="GO:1990003">
    <property type="term" value="F:IDP phosphatase activity"/>
    <property type="evidence" value="ECO:0007669"/>
    <property type="project" value="UniProtKB-EC"/>
</dbReference>
<evidence type="ECO:0000256" key="13">
    <source>
        <dbReference type="ARBA" id="ARBA00043162"/>
    </source>
</evidence>
<evidence type="ECO:0000313" key="19">
    <source>
        <dbReference type="Proteomes" id="UP001558652"/>
    </source>
</evidence>
<comment type="catalytic activity">
    <reaction evidence="14">
        <text>a 5'-end (N(7)-methyl 5'-triphosphoguanosine)-ribonucleoside in mRNA + H2O = N(7)-methyl-GDP + a 5'-end phospho-ribonucleoside in mRNA + 2 H(+)</text>
        <dbReference type="Rhea" id="RHEA:67484"/>
        <dbReference type="Rhea" id="RHEA-COMP:15692"/>
        <dbReference type="Rhea" id="RHEA-COMP:17167"/>
        <dbReference type="ChEBI" id="CHEBI:15377"/>
        <dbReference type="ChEBI" id="CHEBI:15378"/>
        <dbReference type="ChEBI" id="CHEBI:63714"/>
        <dbReference type="ChEBI" id="CHEBI:138282"/>
        <dbReference type="ChEBI" id="CHEBI:156461"/>
        <dbReference type="EC" id="3.6.1.62"/>
    </reaction>
    <physiologicalReaction direction="left-to-right" evidence="14">
        <dbReference type="Rhea" id="RHEA:67485"/>
    </physiologicalReaction>
</comment>
<evidence type="ECO:0000256" key="7">
    <source>
        <dbReference type="ARBA" id="ARBA00038173"/>
    </source>
</evidence>
<keyword evidence="5" id="KW-0546">Nucleotide metabolism</keyword>
<dbReference type="PANTHER" id="PTHR31699:SF1">
    <property type="entry name" value="U8 SNORNA-DECAPPING ENZYME"/>
    <property type="match status" value="1"/>
</dbReference>
<comment type="subcellular location">
    <subcellularLocation>
        <location evidence="2">Nucleus</location>
        <location evidence="2">Nucleolus</location>
    </subcellularLocation>
    <subcellularLocation>
        <location evidence="3">Nucleus</location>
        <location evidence="3">Nucleoplasm</location>
    </subcellularLocation>
</comment>
<evidence type="ECO:0000256" key="5">
    <source>
        <dbReference type="ARBA" id="ARBA00023080"/>
    </source>
</evidence>
<evidence type="ECO:0000256" key="11">
    <source>
        <dbReference type="ARBA" id="ARBA00041656"/>
    </source>
</evidence>
<comment type="catalytic activity">
    <reaction evidence="15">
        <text>IDP + H2O = IMP + phosphate + H(+)</text>
        <dbReference type="Rhea" id="RHEA:35207"/>
        <dbReference type="ChEBI" id="CHEBI:15377"/>
        <dbReference type="ChEBI" id="CHEBI:15378"/>
        <dbReference type="ChEBI" id="CHEBI:43474"/>
        <dbReference type="ChEBI" id="CHEBI:58053"/>
        <dbReference type="ChEBI" id="CHEBI:58280"/>
        <dbReference type="EC" id="3.6.1.64"/>
    </reaction>
    <physiologicalReaction direction="left-to-right" evidence="15">
        <dbReference type="Rhea" id="RHEA:35208"/>
    </physiologicalReaction>
</comment>